<feature type="compositionally biased region" description="Low complexity" evidence="1">
    <location>
        <begin position="101"/>
        <end position="113"/>
    </location>
</feature>
<organism evidence="2 3">
    <name type="scientific">Sinosporangium siamense</name>
    <dbReference type="NCBI Taxonomy" id="1367973"/>
    <lineage>
        <taxon>Bacteria</taxon>
        <taxon>Bacillati</taxon>
        <taxon>Actinomycetota</taxon>
        <taxon>Actinomycetes</taxon>
        <taxon>Streptosporangiales</taxon>
        <taxon>Streptosporangiaceae</taxon>
        <taxon>Sinosporangium</taxon>
    </lineage>
</organism>
<protein>
    <submittedName>
        <fullName evidence="2">Uncharacterized protein</fullName>
    </submittedName>
</protein>
<dbReference type="AlphaFoldDB" id="A0A919RHJ0"/>
<feature type="region of interest" description="Disordered" evidence="1">
    <location>
        <begin position="1"/>
        <end position="30"/>
    </location>
</feature>
<name>A0A919RHJ0_9ACTN</name>
<proteinExistence type="predicted"/>
<sequence>MDGNGGTSPSRPARTVRQSHRRRLVPVGQGPAAPLPVLDEIVDADLLAADASRLVFRHPQLIETAAPYPVVVTAVKPGPERPCRQEPTMCLGVRARGGVGPPAAGVPGARRRR</sequence>
<comment type="caution">
    <text evidence="2">The sequence shown here is derived from an EMBL/GenBank/DDBJ whole genome shotgun (WGS) entry which is preliminary data.</text>
</comment>
<gene>
    <name evidence="2" type="ORF">Ssi02_42310</name>
</gene>
<dbReference type="Proteomes" id="UP000606172">
    <property type="component" value="Unassembled WGS sequence"/>
</dbReference>
<dbReference type="EMBL" id="BOOW01000027">
    <property type="protein sequence ID" value="GII94000.1"/>
    <property type="molecule type" value="Genomic_DNA"/>
</dbReference>
<keyword evidence="3" id="KW-1185">Reference proteome</keyword>
<evidence type="ECO:0000313" key="2">
    <source>
        <dbReference type="EMBL" id="GII94000.1"/>
    </source>
</evidence>
<feature type="region of interest" description="Disordered" evidence="1">
    <location>
        <begin position="94"/>
        <end position="113"/>
    </location>
</feature>
<accession>A0A919RHJ0</accession>
<reference evidence="2" key="1">
    <citation type="submission" date="2021-01" db="EMBL/GenBank/DDBJ databases">
        <title>Whole genome shotgun sequence of Sinosporangium siamense NBRC 109515.</title>
        <authorList>
            <person name="Komaki H."/>
            <person name="Tamura T."/>
        </authorList>
    </citation>
    <scope>NUCLEOTIDE SEQUENCE</scope>
    <source>
        <strain evidence="2">NBRC 109515</strain>
    </source>
</reference>
<evidence type="ECO:0000313" key="3">
    <source>
        <dbReference type="Proteomes" id="UP000606172"/>
    </source>
</evidence>
<evidence type="ECO:0000256" key="1">
    <source>
        <dbReference type="SAM" id="MobiDB-lite"/>
    </source>
</evidence>